<feature type="compositionally biased region" description="Basic and acidic residues" evidence="11">
    <location>
        <begin position="16"/>
        <end position="25"/>
    </location>
</feature>
<dbReference type="InterPro" id="IPR051031">
    <property type="entry name" value="RING-box_E3_Ubiquitin_Ligase"/>
</dbReference>
<evidence type="ECO:0000313" key="13">
    <source>
        <dbReference type="EMBL" id="KDQ49109.1"/>
    </source>
</evidence>
<dbReference type="AlphaFoldDB" id="A0A067P5M6"/>
<evidence type="ECO:0000256" key="2">
    <source>
        <dbReference type="ARBA" id="ARBA00004496"/>
    </source>
</evidence>
<feature type="domain" description="Zinc finger RING-H2-type" evidence="12">
    <location>
        <begin position="46"/>
        <end position="102"/>
    </location>
</feature>
<comment type="similarity">
    <text evidence="4">Belongs to the RING-box family.</text>
</comment>
<feature type="region of interest" description="Disordered" evidence="11">
    <location>
        <begin position="1"/>
        <end position="25"/>
    </location>
</feature>
<dbReference type="CDD" id="cd16485">
    <property type="entry name" value="mRING-H2-C3H2C2D_RBX1"/>
    <property type="match status" value="1"/>
</dbReference>
<keyword evidence="10" id="KW-0539">Nucleus</keyword>
<reference evidence="14" key="2">
    <citation type="journal article" date="2014" name="Proc. Natl. Acad. Sci. U.S.A.">
        <title>Extensive sampling of basidiomycete genomes demonstrates inadequacy of the white rot/brown rot paradigm for wood decay fungi.</title>
        <authorList>
            <person name="Riley R."/>
            <person name="Salamov A.A."/>
            <person name="Brown D.W."/>
            <person name="Nagy L.G."/>
            <person name="Floudas D."/>
            <person name="Held B.W."/>
            <person name="Levasseur A."/>
            <person name="Lombard V."/>
            <person name="Morin E."/>
            <person name="Otillar R."/>
            <person name="Lindquist E.A."/>
            <person name="Sun H."/>
            <person name="LaButti K.M."/>
            <person name="Schmutz J."/>
            <person name="Jabbour D."/>
            <person name="Luo H."/>
            <person name="Baker S.E."/>
            <person name="Pisabarro A.G."/>
            <person name="Walton J.D."/>
            <person name="Blanchette R.A."/>
            <person name="Henrissat B."/>
            <person name="Martin F."/>
            <person name="Cullen D."/>
            <person name="Hibbett D.S."/>
            <person name="Grigoriev I.V."/>
        </authorList>
    </citation>
    <scope>NUCLEOTIDE SEQUENCE</scope>
    <source>
        <strain evidence="14">MUCL 33604</strain>
    </source>
</reference>
<keyword evidence="5" id="KW-0963">Cytoplasm</keyword>
<evidence type="ECO:0000313" key="15">
    <source>
        <dbReference type="Proteomes" id="UP000027265"/>
    </source>
</evidence>
<evidence type="ECO:0000256" key="7">
    <source>
        <dbReference type="ARBA" id="ARBA00022771"/>
    </source>
</evidence>
<sequence>MADMDVDPPAPTKSKGKGDASKDGKPRFEVKKWNAVALWAWDIVVDNCAICRNYVMDLCIDCQANQISATSDERNAAWGTCNHTFHFHWISRWLRTRNVCPLTIVNGNCRSTVG</sequence>
<evidence type="ECO:0000256" key="3">
    <source>
        <dbReference type="ARBA" id="ARBA00004906"/>
    </source>
</evidence>
<dbReference type="OrthoDB" id="8962942at2759"/>
<feature type="non-terminal residue" evidence="14">
    <location>
        <position position="114"/>
    </location>
</feature>
<dbReference type="Gene3D" id="3.30.40.10">
    <property type="entry name" value="Zinc/RING finger domain, C3HC4 (zinc finger)"/>
    <property type="match status" value="1"/>
</dbReference>
<accession>A0A067P5M6</accession>
<proteinExistence type="inferred from homology"/>
<dbReference type="PANTHER" id="PTHR11210">
    <property type="entry name" value="RING BOX"/>
    <property type="match status" value="1"/>
</dbReference>
<comment type="pathway">
    <text evidence="3">Protein modification; protein ubiquitination.</text>
</comment>
<dbReference type="SUPFAM" id="SSF57850">
    <property type="entry name" value="RING/U-box"/>
    <property type="match status" value="1"/>
</dbReference>
<protein>
    <recommendedName>
        <fullName evidence="12">Zinc finger RING-H2-type domain-containing protein</fullName>
    </recommendedName>
</protein>
<evidence type="ECO:0000256" key="4">
    <source>
        <dbReference type="ARBA" id="ARBA00009273"/>
    </source>
</evidence>
<dbReference type="HOGENOM" id="CLU_115512_2_1_1"/>
<dbReference type="Pfam" id="PF12678">
    <property type="entry name" value="zf-rbx1"/>
    <property type="match status" value="1"/>
</dbReference>
<evidence type="ECO:0000256" key="1">
    <source>
        <dbReference type="ARBA" id="ARBA00004123"/>
    </source>
</evidence>
<keyword evidence="6" id="KW-0479">Metal-binding</keyword>
<dbReference type="GO" id="GO:0005634">
    <property type="term" value="C:nucleus"/>
    <property type="evidence" value="ECO:0007669"/>
    <property type="project" value="UniProtKB-SubCell"/>
</dbReference>
<dbReference type="InterPro" id="IPR024766">
    <property type="entry name" value="Znf_RING_H2"/>
</dbReference>
<keyword evidence="9" id="KW-0862">Zinc</keyword>
<dbReference type="GO" id="GO:0005737">
    <property type="term" value="C:cytoplasm"/>
    <property type="evidence" value="ECO:0007669"/>
    <property type="project" value="UniProtKB-SubCell"/>
</dbReference>
<dbReference type="EMBL" id="KL197806">
    <property type="protein sequence ID" value="KDQ49109.1"/>
    <property type="molecule type" value="Genomic_DNA"/>
</dbReference>
<evidence type="ECO:0000256" key="6">
    <source>
        <dbReference type="ARBA" id="ARBA00022723"/>
    </source>
</evidence>
<comment type="subcellular location">
    <subcellularLocation>
        <location evidence="2">Cytoplasm</location>
    </subcellularLocation>
    <subcellularLocation>
        <location evidence="1">Nucleus</location>
    </subcellularLocation>
</comment>
<keyword evidence="7" id="KW-0863">Zinc-finger</keyword>
<keyword evidence="15" id="KW-1185">Reference proteome</keyword>
<evidence type="ECO:0000259" key="12">
    <source>
        <dbReference type="Pfam" id="PF12678"/>
    </source>
</evidence>
<dbReference type="Proteomes" id="UP000027265">
    <property type="component" value="Unassembled WGS sequence"/>
</dbReference>
<evidence type="ECO:0000256" key="5">
    <source>
        <dbReference type="ARBA" id="ARBA00022490"/>
    </source>
</evidence>
<evidence type="ECO:0000313" key="14">
    <source>
        <dbReference type="EMBL" id="KDQ49140.1"/>
    </source>
</evidence>
<keyword evidence="8" id="KW-0833">Ubl conjugation pathway</keyword>
<evidence type="ECO:0000256" key="8">
    <source>
        <dbReference type="ARBA" id="ARBA00022786"/>
    </source>
</evidence>
<dbReference type="GO" id="GO:0008270">
    <property type="term" value="F:zinc ion binding"/>
    <property type="evidence" value="ECO:0007669"/>
    <property type="project" value="UniProtKB-KW"/>
</dbReference>
<name>A0A067P5M6_9AGAM</name>
<evidence type="ECO:0000256" key="10">
    <source>
        <dbReference type="ARBA" id="ARBA00023242"/>
    </source>
</evidence>
<reference evidence="15" key="1">
    <citation type="journal article" date="2014" name="Proc. Natl. Acad. Sci. U.S.A.">
        <title>Extensive sampling of basidiomycete genomes demonstrates inadequacy of the white-rot/brown-rot paradigm for wood decay fungi.</title>
        <authorList>
            <person name="Riley R."/>
            <person name="Salamov A.A."/>
            <person name="Brown D.W."/>
            <person name="Nagy L.G."/>
            <person name="Floudas D."/>
            <person name="Held B.W."/>
            <person name="Levasseur A."/>
            <person name="Lombard V."/>
            <person name="Morin E."/>
            <person name="Otillar R."/>
            <person name="Lindquist E.A."/>
            <person name="Sun H."/>
            <person name="LaButti K.M."/>
            <person name="Schmutz J."/>
            <person name="Jabbour D."/>
            <person name="Luo H."/>
            <person name="Baker S.E."/>
            <person name="Pisabarro A.G."/>
            <person name="Walton J.D."/>
            <person name="Blanchette R.A."/>
            <person name="Henrissat B."/>
            <person name="Martin F."/>
            <person name="Cullen D."/>
            <person name="Hibbett D.S."/>
            <person name="Grigoriev I.V."/>
        </authorList>
    </citation>
    <scope>NUCLEOTIDE SEQUENCE [LARGE SCALE GENOMIC DNA]</scope>
    <source>
        <strain evidence="15">MUCL 33604</strain>
    </source>
</reference>
<evidence type="ECO:0000256" key="11">
    <source>
        <dbReference type="SAM" id="MobiDB-lite"/>
    </source>
</evidence>
<dbReference type="STRING" id="933084.A0A067P5M6"/>
<dbReference type="GO" id="GO:0031463">
    <property type="term" value="C:Cul3-RING ubiquitin ligase complex"/>
    <property type="evidence" value="ECO:0007669"/>
    <property type="project" value="UniProtKB-ARBA"/>
</dbReference>
<organism evidence="14 15">
    <name type="scientific">Jaapia argillacea MUCL 33604</name>
    <dbReference type="NCBI Taxonomy" id="933084"/>
    <lineage>
        <taxon>Eukaryota</taxon>
        <taxon>Fungi</taxon>
        <taxon>Dikarya</taxon>
        <taxon>Basidiomycota</taxon>
        <taxon>Agaricomycotina</taxon>
        <taxon>Agaricomycetes</taxon>
        <taxon>Agaricomycetidae</taxon>
        <taxon>Jaapiales</taxon>
        <taxon>Jaapiaceae</taxon>
        <taxon>Jaapia</taxon>
    </lineage>
</organism>
<gene>
    <name evidence="14" type="ORF">JAAARDRAFT_43093</name>
    <name evidence="13" type="ORF">JAAARDRAFT_43099</name>
</gene>
<dbReference type="UniPathway" id="UPA00143"/>
<dbReference type="FunCoup" id="A0A067P5M6">
    <property type="interactions" value="625"/>
</dbReference>
<dbReference type="FunFam" id="3.30.40.10:FF:000273">
    <property type="entry name" value="E3 ubiquitin-protein ligase RBX1"/>
    <property type="match status" value="1"/>
</dbReference>
<dbReference type="InterPro" id="IPR013083">
    <property type="entry name" value="Znf_RING/FYVE/PHD"/>
</dbReference>
<evidence type="ECO:0000256" key="9">
    <source>
        <dbReference type="ARBA" id="ARBA00022833"/>
    </source>
</evidence>
<dbReference type="EMBL" id="KL197802">
    <property type="protein sequence ID" value="KDQ49140.1"/>
    <property type="molecule type" value="Genomic_DNA"/>
</dbReference>
<dbReference type="GO" id="GO:0016567">
    <property type="term" value="P:protein ubiquitination"/>
    <property type="evidence" value="ECO:0007669"/>
    <property type="project" value="UniProtKB-UniPathway"/>
</dbReference>